<dbReference type="InterPro" id="IPR025877">
    <property type="entry name" value="MobA-like_NTP_Trfase"/>
</dbReference>
<feature type="compositionally biased region" description="Acidic residues" evidence="2">
    <location>
        <begin position="211"/>
        <end position="221"/>
    </location>
</feature>
<proteinExistence type="predicted"/>
<comment type="caution">
    <text evidence="4">The sequence shown here is derived from an EMBL/GenBank/DDBJ whole genome shotgun (WGS) entry which is preliminary data.</text>
</comment>
<sequence length="246" mass="25626">MTTAPDDHATTDTARRPLDAVLLAGGRATRLGGASKPEQTVGGRTLLDLAIDAARRAGARSIVVVGPSSLTAPGCLVVREDPPFGGPVAAIAAALGALAALDGLNRSRSEASRDQRTPHDPDPDPDADADVLVLACDLPQAPAAAERLLAHRAGAPDGVCLVDADGRTQWLTAIYARRALDRAFAELDREPDGAAMRHLVASLELGEIADDGTAEDVDTWPDLDRARERADIRTSESPAPEARSTT</sequence>
<dbReference type="PANTHER" id="PTHR19136">
    <property type="entry name" value="MOLYBDENUM COFACTOR GUANYLYLTRANSFERASE"/>
    <property type="match status" value="1"/>
</dbReference>
<dbReference type="PANTHER" id="PTHR19136:SF81">
    <property type="entry name" value="MOLYBDENUM COFACTOR GUANYLYLTRANSFERASE"/>
    <property type="match status" value="1"/>
</dbReference>
<protein>
    <recommendedName>
        <fullName evidence="3">MobA-like NTP transferase domain-containing protein</fullName>
    </recommendedName>
</protein>
<feature type="compositionally biased region" description="Basic and acidic residues" evidence="2">
    <location>
        <begin position="106"/>
        <end position="122"/>
    </location>
</feature>
<evidence type="ECO:0000259" key="3">
    <source>
        <dbReference type="Pfam" id="PF12804"/>
    </source>
</evidence>
<dbReference type="SUPFAM" id="SSF53448">
    <property type="entry name" value="Nucleotide-diphospho-sugar transferases"/>
    <property type="match status" value="1"/>
</dbReference>
<dbReference type="Pfam" id="PF12804">
    <property type="entry name" value="NTP_transf_3"/>
    <property type="match status" value="1"/>
</dbReference>
<feature type="region of interest" description="Disordered" evidence="2">
    <location>
        <begin position="106"/>
        <end position="129"/>
    </location>
</feature>
<gene>
    <name evidence="4" type="ORF">GCM10009717_20120</name>
</gene>
<keyword evidence="1" id="KW-0808">Transferase</keyword>
<organism evidence="4 5">
    <name type="scientific">Agromyces allii</name>
    <dbReference type="NCBI Taxonomy" id="393607"/>
    <lineage>
        <taxon>Bacteria</taxon>
        <taxon>Bacillati</taxon>
        <taxon>Actinomycetota</taxon>
        <taxon>Actinomycetes</taxon>
        <taxon>Micrococcales</taxon>
        <taxon>Microbacteriaceae</taxon>
        <taxon>Agromyces</taxon>
    </lineage>
</organism>
<dbReference type="InterPro" id="IPR029044">
    <property type="entry name" value="Nucleotide-diphossugar_trans"/>
</dbReference>
<feature type="region of interest" description="Disordered" evidence="2">
    <location>
        <begin position="211"/>
        <end position="246"/>
    </location>
</feature>
<dbReference type="EMBL" id="BAAAMK010000003">
    <property type="protein sequence ID" value="GAA1954194.1"/>
    <property type="molecule type" value="Genomic_DNA"/>
</dbReference>
<dbReference type="Gene3D" id="3.90.550.10">
    <property type="entry name" value="Spore Coat Polysaccharide Biosynthesis Protein SpsA, Chain A"/>
    <property type="match status" value="1"/>
</dbReference>
<feature type="domain" description="MobA-like NTP transferase" evidence="3">
    <location>
        <begin position="20"/>
        <end position="199"/>
    </location>
</feature>
<feature type="compositionally biased region" description="Basic and acidic residues" evidence="2">
    <location>
        <begin position="222"/>
        <end position="234"/>
    </location>
</feature>
<reference evidence="4 5" key="1">
    <citation type="journal article" date="2019" name="Int. J. Syst. Evol. Microbiol.">
        <title>The Global Catalogue of Microorganisms (GCM) 10K type strain sequencing project: providing services to taxonomists for standard genome sequencing and annotation.</title>
        <authorList>
            <consortium name="The Broad Institute Genomics Platform"/>
            <consortium name="The Broad Institute Genome Sequencing Center for Infectious Disease"/>
            <person name="Wu L."/>
            <person name="Ma J."/>
        </authorList>
    </citation>
    <scope>NUCLEOTIDE SEQUENCE [LARGE SCALE GENOMIC DNA]</scope>
    <source>
        <strain evidence="4 5">JCM 13584</strain>
    </source>
</reference>
<evidence type="ECO:0000313" key="5">
    <source>
        <dbReference type="Proteomes" id="UP001499954"/>
    </source>
</evidence>
<keyword evidence="5" id="KW-1185">Reference proteome</keyword>
<dbReference type="RefSeq" id="WP_157416768.1">
    <property type="nucleotide sequence ID" value="NZ_BAAAMK010000003.1"/>
</dbReference>
<name>A0ABN2QL36_9MICO</name>
<evidence type="ECO:0000313" key="4">
    <source>
        <dbReference type="EMBL" id="GAA1954194.1"/>
    </source>
</evidence>
<dbReference type="Proteomes" id="UP001499954">
    <property type="component" value="Unassembled WGS sequence"/>
</dbReference>
<evidence type="ECO:0000256" key="2">
    <source>
        <dbReference type="SAM" id="MobiDB-lite"/>
    </source>
</evidence>
<evidence type="ECO:0000256" key="1">
    <source>
        <dbReference type="ARBA" id="ARBA00022679"/>
    </source>
</evidence>
<accession>A0ABN2QL36</accession>